<organism evidence="8 9">
    <name type="scientific">Periophthalmus magnuspinnatus</name>
    <dbReference type="NCBI Taxonomy" id="409849"/>
    <lineage>
        <taxon>Eukaryota</taxon>
        <taxon>Metazoa</taxon>
        <taxon>Chordata</taxon>
        <taxon>Craniata</taxon>
        <taxon>Vertebrata</taxon>
        <taxon>Euteleostomi</taxon>
        <taxon>Actinopterygii</taxon>
        <taxon>Neopterygii</taxon>
        <taxon>Teleostei</taxon>
        <taxon>Neoteleostei</taxon>
        <taxon>Acanthomorphata</taxon>
        <taxon>Gobiaria</taxon>
        <taxon>Gobiiformes</taxon>
        <taxon>Gobioidei</taxon>
        <taxon>Gobiidae</taxon>
        <taxon>Oxudercinae</taxon>
        <taxon>Periophthalmus</taxon>
    </lineage>
</organism>
<dbReference type="Proteomes" id="UP000261520">
    <property type="component" value="Unplaced"/>
</dbReference>
<sequence length="497" mass="55746">FRGIFNNRDHRLYSSRLTHSRNGSAQEGRCLCTSDILSCTALGLEQIPKEMPVSAVTLDLSHNQIAQLKEDSFLGLSRLEILRISHNQLTFIAPRAFHNSSGTLLRHLDLSANHLCDLEQHYFADLPGLEELLLFNNRIVRIESSAFAKLRNLRKAYLSHNRLTDFPFFSIQKHTHPQLLLLDLSSNRLPKLPLEDISNLPTTIQKGLYLHNNSLVCDCSMYGLFHKWAERNFTSVTDYKEEHTCLVYGMQKGTVRFFKHDRYFEKCDFTGMKLPLAEQEGSVLAKAGSAVLLHCVTNLTGQHVTFFWVSPNQEYVAPPGNSDSLKMYSNGSLEIRDARAADSGMYWCMAVDDRQQRNETREVNLTVVTHQSQESYESFNTGFTTLLGCVVSLVLVLMYLYLTPCRCPPCRKAPPPPPPPAATTPGQTNEAGAGSAQSSILTPTPPTTTEGPGRKVSTNKHVVFLEPIREQQNGRIRKAGETDSIMSVFSDTPIMIP</sequence>
<keyword evidence="4" id="KW-1015">Disulfide bond</keyword>
<dbReference type="InterPro" id="IPR036179">
    <property type="entry name" value="Ig-like_dom_sf"/>
</dbReference>
<dbReference type="Pfam" id="PF07686">
    <property type="entry name" value="V-set"/>
    <property type="match status" value="1"/>
</dbReference>
<dbReference type="Gene3D" id="2.60.40.10">
    <property type="entry name" value="Immunoglobulins"/>
    <property type="match status" value="1"/>
</dbReference>
<dbReference type="InterPro" id="IPR001611">
    <property type="entry name" value="Leu-rich_rpt"/>
</dbReference>
<evidence type="ECO:0000256" key="6">
    <source>
        <dbReference type="SAM" id="Phobius"/>
    </source>
</evidence>
<proteinExistence type="predicted"/>
<keyword evidence="2" id="KW-0732">Signal</keyword>
<dbReference type="PANTHER" id="PTHR45842">
    <property type="entry name" value="SYNAPTIC ADHESION-LIKE MOLECULE SALM"/>
    <property type="match status" value="1"/>
</dbReference>
<dbReference type="AlphaFoldDB" id="A0A3B4BGD8"/>
<feature type="region of interest" description="Disordered" evidence="5">
    <location>
        <begin position="415"/>
        <end position="463"/>
    </location>
</feature>
<evidence type="ECO:0000256" key="3">
    <source>
        <dbReference type="ARBA" id="ARBA00022737"/>
    </source>
</evidence>
<keyword evidence="9" id="KW-1185">Reference proteome</keyword>
<dbReference type="InterPro" id="IPR003599">
    <property type="entry name" value="Ig_sub"/>
</dbReference>
<keyword evidence="1" id="KW-0433">Leucine-rich repeat</keyword>
<keyword evidence="6" id="KW-0472">Membrane</keyword>
<evidence type="ECO:0000259" key="7">
    <source>
        <dbReference type="PROSITE" id="PS50835"/>
    </source>
</evidence>
<dbReference type="InterPro" id="IPR013783">
    <property type="entry name" value="Ig-like_fold"/>
</dbReference>
<accession>A0A3B4BGD8</accession>
<dbReference type="InterPro" id="IPR032675">
    <property type="entry name" value="LRR_dom_sf"/>
</dbReference>
<feature type="transmembrane region" description="Helical" evidence="6">
    <location>
        <begin position="382"/>
        <end position="402"/>
    </location>
</feature>
<reference evidence="8" key="1">
    <citation type="submission" date="2025-08" db="UniProtKB">
        <authorList>
            <consortium name="Ensembl"/>
        </authorList>
    </citation>
    <scope>IDENTIFICATION</scope>
</reference>
<dbReference type="InterPro" id="IPR013106">
    <property type="entry name" value="Ig_V-set"/>
</dbReference>
<dbReference type="STRING" id="409849.ENSPMGP00000028644"/>
<dbReference type="InterPro" id="IPR003591">
    <property type="entry name" value="Leu-rich_rpt_typical-subtyp"/>
</dbReference>
<keyword evidence="6" id="KW-0812">Transmembrane</keyword>
<keyword evidence="3" id="KW-0677">Repeat</keyword>
<evidence type="ECO:0000313" key="9">
    <source>
        <dbReference type="Proteomes" id="UP000261520"/>
    </source>
</evidence>
<dbReference type="Ensembl" id="ENSPMGT00000030494.1">
    <property type="protein sequence ID" value="ENSPMGP00000028644.1"/>
    <property type="gene ID" value="ENSPMGG00000023058.1"/>
</dbReference>
<dbReference type="GO" id="GO:0016020">
    <property type="term" value="C:membrane"/>
    <property type="evidence" value="ECO:0007669"/>
    <property type="project" value="UniProtKB-SubCell"/>
</dbReference>
<dbReference type="SMART" id="SM00409">
    <property type="entry name" value="IG"/>
    <property type="match status" value="1"/>
</dbReference>
<dbReference type="PANTHER" id="PTHR45842:SF22">
    <property type="entry name" value="INSULIN-LIKE GROWTH FACTOR-BINDING PROTEIN COMPLEX ACID LABILE SUBUNIT ISOFORM X1"/>
    <property type="match status" value="1"/>
</dbReference>
<dbReference type="SMART" id="SM00369">
    <property type="entry name" value="LRR_TYP"/>
    <property type="match status" value="6"/>
</dbReference>
<dbReference type="InterPro" id="IPR050467">
    <property type="entry name" value="LRFN"/>
</dbReference>
<evidence type="ECO:0000256" key="2">
    <source>
        <dbReference type="ARBA" id="ARBA00022729"/>
    </source>
</evidence>
<dbReference type="SUPFAM" id="SSF52058">
    <property type="entry name" value="L domain-like"/>
    <property type="match status" value="1"/>
</dbReference>
<protein>
    <recommendedName>
        <fullName evidence="7">Ig-like domain-containing protein</fullName>
    </recommendedName>
</protein>
<evidence type="ECO:0000256" key="4">
    <source>
        <dbReference type="ARBA" id="ARBA00023157"/>
    </source>
</evidence>
<keyword evidence="6" id="KW-1133">Transmembrane helix</keyword>
<dbReference type="Gene3D" id="3.80.10.10">
    <property type="entry name" value="Ribonuclease Inhibitor"/>
    <property type="match status" value="1"/>
</dbReference>
<name>A0A3B4BGD8_9GOBI</name>
<dbReference type="PROSITE" id="PS51450">
    <property type="entry name" value="LRR"/>
    <property type="match status" value="3"/>
</dbReference>
<evidence type="ECO:0000256" key="1">
    <source>
        <dbReference type="ARBA" id="ARBA00022614"/>
    </source>
</evidence>
<reference evidence="8" key="2">
    <citation type="submission" date="2025-09" db="UniProtKB">
        <authorList>
            <consortium name="Ensembl"/>
        </authorList>
    </citation>
    <scope>IDENTIFICATION</scope>
</reference>
<dbReference type="InterPro" id="IPR007110">
    <property type="entry name" value="Ig-like_dom"/>
</dbReference>
<dbReference type="SUPFAM" id="SSF48726">
    <property type="entry name" value="Immunoglobulin"/>
    <property type="match status" value="1"/>
</dbReference>
<feature type="compositionally biased region" description="Polar residues" evidence="5">
    <location>
        <begin position="426"/>
        <end position="441"/>
    </location>
</feature>
<evidence type="ECO:0000313" key="8">
    <source>
        <dbReference type="Ensembl" id="ENSPMGP00000028644.1"/>
    </source>
</evidence>
<dbReference type="PROSITE" id="PS50835">
    <property type="entry name" value="IG_LIKE"/>
    <property type="match status" value="1"/>
</dbReference>
<feature type="domain" description="Ig-like" evidence="7">
    <location>
        <begin position="275"/>
        <end position="364"/>
    </location>
</feature>
<dbReference type="Pfam" id="PF13855">
    <property type="entry name" value="LRR_8"/>
    <property type="match status" value="2"/>
</dbReference>
<evidence type="ECO:0000256" key="5">
    <source>
        <dbReference type="SAM" id="MobiDB-lite"/>
    </source>
</evidence>